<gene>
    <name evidence="3" type="ORF">BDD43_5155</name>
</gene>
<evidence type="ECO:0000313" key="4">
    <source>
        <dbReference type="Proteomes" id="UP000268007"/>
    </source>
</evidence>
<dbReference type="PANTHER" id="PTHR23159:SF31">
    <property type="entry name" value="CENTROSOME-ASSOCIATED PROTEIN CEP250 ISOFORM X1"/>
    <property type="match status" value="1"/>
</dbReference>
<reference evidence="3 4" key="1">
    <citation type="submission" date="2018-10" db="EMBL/GenBank/DDBJ databases">
        <title>Genomic Encyclopedia of Archaeal and Bacterial Type Strains, Phase II (KMG-II): from individual species to whole genera.</title>
        <authorList>
            <person name="Goeker M."/>
        </authorList>
    </citation>
    <scope>NUCLEOTIDE SEQUENCE [LARGE SCALE GENOMIC DNA]</scope>
    <source>
        <strain evidence="3 4">DSM 18602</strain>
    </source>
</reference>
<dbReference type="Proteomes" id="UP000268007">
    <property type="component" value="Unassembled WGS sequence"/>
</dbReference>
<dbReference type="AlphaFoldDB" id="A0A495J937"/>
<evidence type="ECO:0000256" key="1">
    <source>
        <dbReference type="SAM" id="Coils"/>
    </source>
</evidence>
<sequence>MDDTKKALLSIDIDTAALTQNADKAKEAVKALAEQLKELKTTGKESGEALDKIAEQIKKATEAADKSKDALKEFSTRLAEAAKSSEELKNNLSELTKKQTDSSKAQVADTNAAKEAEKAQKKLKAAISDTTKLLRESRKDYKNLDESEKAKHIKELIETYNNLNSTERENERIGGSLEKRITTLLTQQKGEQTEQDKLNERRKTGTKLIKAHKEILDTTEGSIVNTKVAILALTTEYLNLSEKQQKSARTGGVLKAKIDELQESLKKLESKSISDFSDRFVEAGKKILPFSEGIGKAAEQFKTLKEGFATGVEGLKNIGKSTAEYFHQVRALSHEQNDLNNNTKVSAKVFQYIKSGFEVATGGAKNFGKALVGTGIGAIIIAVGLLTDYLKNFKPIVDLIEQGMAGFNGAIAAGKHILDEFFGSIKSVGDLFSKLGNFIAHPIDSLMNLGKAMAEAGKKTFELKKAEQELNDDIQATAGKNIERETEIARLKSKLIGANIKDKEEYNKKIKALQKEETDENTKNTNKQIENTLSKVNAINGIHGKEEFSLKNLTAAKIEALKESKHLDDETVKSLYDALKQKNDIISKSFEEEGKIATEAQTKLAEQNKAADDKKAKAREAFKESQNRMILNNIKDANKREVAELEAGFKEQIKQFKKNSAAYLQLIKERDQKLKELAEKQAKDTQDKEAADDKALFDAQMQLKLAQAEGDFEKTQTLKSEQNKKDLEFDLKNSNLNEKQKQTLREQSALRDLEILKEGHEAKKAFLEKTLEEDKKLAEGETDPKKKLQAQIKVITDQYNLEVLLAKGNAAQLIEIEKKRTEATAALNKVETVQKKKSFQDEVSLIEAKTKQYSDHFTKLSGMFSKNTAAGKAAFVAQKAIAVAEIAINTEKQISAIYTSTREAVANDMDEGPIIGAIHAAIDIAIGAGEIAGTIANGIKQVSTINSTNPSGFAKGGLYLSDGQGSYLTGPGSGTSDSINAKLSNGESIINARSTQMFAPILSAINQAGGGRAFNTSTQGNGYALGGLFNGSNALNDGSTDLATTRSLNDMAKTMAASMPRQILVVEDVQASLQNKAMLHSMSNF</sequence>
<proteinExistence type="predicted"/>
<keyword evidence="1" id="KW-0175">Coiled coil</keyword>
<dbReference type="EMBL" id="RBKU01000001">
    <property type="protein sequence ID" value="RKR84902.1"/>
    <property type="molecule type" value="Genomic_DNA"/>
</dbReference>
<keyword evidence="4" id="KW-1185">Reference proteome</keyword>
<dbReference type="OrthoDB" id="780707at2"/>
<feature type="coiled-coil region" evidence="1">
    <location>
        <begin position="597"/>
        <end position="628"/>
    </location>
</feature>
<feature type="coiled-coil region" evidence="1">
    <location>
        <begin position="496"/>
        <end position="523"/>
    </location>
</feature>
<evidence type="ECO:0000313" key="3">
    <source>
        <dbReference type="EMBL" id="RKR84902.1"/>
    </source>
</evidence>
<name>A0A495J937_9SPHI</name>
<comment type="caution">
    <text evidence="3">The sequence shown here is derived from an EMBL/GenBank/DDBJ whole genome shotgun (WGS) entry which is preliminary data.</text>
</comment>
<feature type="region of interest" description="Disordered" evidence="2">
    <location>
        <begin position="79"/>
        <end position="113"/>
    </location>
</feature>
<dbReference type="RefSeq" id="WP_121200855.1">
    <property type="nucleotide sequence ID" value="NZ_RBKU01000001.1"/>
</dbReference>
<feature type="coiled-coil region" evidence="1">
    <location>
        <begin position="750"/>
        <end position="777"/>
    </location>
</feature>
<dbReference type="PANTHER" id="PTHR23159">
    <property type="entry name" value="CENTROSOMAL PROTEIN 2"/>
    <property type="match status" value="1"/>
</dbReference>
<protein>
    <submittedName>
        <fullName evidence="3">Chromosome segregation ATPase</fullName>
    </submittedName>
</protein>
<accession>A0A495J937</accession>
<feature type="compositionally biased region" description="Basic and acidic residues" evidence="2">
    <location>
        <begin position="83"/>
        <end position="101"/>
    </location>
</feature>
<organism evidence="3 4">
    <name type="scientific">Mucilaginibacter gracilis</name>
    <dbReference type="NCBI Taxonomy" id="423350"/>
    <lineage>
        <taxon>Bacteria</taxon>
        <taxon>Pseudomonadati</taxon>
        <taxon>Bacteroidota</taxon>
        <taxon>Sphingobacteriia</taxon>
        <taxon>Sphingobacteriales</taxon>
        <taxon>Sphingobacteriaceae</taxon>
        <taxon>Mucilaginibacter</taxon>
    </lineage>
</organism>
<evidence type="ECO:0000256" key="2">
    <source>
        <dbReference type="SAM" id="MobiDB-lite"/>
    </source>
</evidence>